<name>A0A8H6NND7_9PEZI</name>
<dbReference type="AlphaFoldDB" id="A0A8H6NND7"/>
<reference evidence="1" key="1">
    <citation type="journal article" date="2020" name="Phytopathology">
        <title>Genome Sequence Resources of Colletotrichum truncatum, C. plurivorum, C. musicola, and C. sojae: Four Species Pathogenic to Soybean (Glycine max).</title>
        <authorList>
            <person name="Rogerio F."/>
            <person name="Boufleur T.R."/>
            <person name="Ciampi-Guillardi M."/>
            <person name="Sukno S.A."/>
            <person name="Thon M.R."/>
            <person name="Massola Junior N.S."/>
            <person name="Baroncelli R."/>
        </authorList>
    </citation>
    <scope>NUCLEOTIDE SEQUENCE</scope>
    <source>
        <strain evidence="1">LFN00145</strain>
    </source>
</reference>
<sequence length="176" mass="19283">MARNTPSDEGTCAKPNNLRLPGFGSLSLVVGGALAPSSFEDSSEPCAAIHGNSRQRHMEAHRLSRDPVWNQRLGAISLWTCHSALVGARSRGPHWVILGFTLRGFICLARQNDVSIVLGRIPSSSLFTDNQRPHAGLPHFHTNNHWCRRRRRPAAYIEAPNNAFGSRLASAVDLMG</sequence>
<dbReference type="Proteomes" id="UP000654918">
    <property type="component" value="Unassembled WGS sequence"/>
</dbReference>
<dbReference type="EMBL" id="WIGO01000016">
    <property type="protein sequence ID" value="KAF6838906.1"/>
    <property type="molecule type" value="Genomic_DNA"/>
</dbReference>
<gene>
    <name evidence="1" type="ORF">CPLU01_02176</name>
</gene>
<organism evidence="1 2">
    <name type="scientific">Colletotrichum plurivorum</name>
    <dbReference type="NCBI Taxonomy" id="2175906"/>
    <lineage>
        <taxon>Eukaryota</taxon>
        <taxon>Fungi</taxon>
        <taxon>Dikarya</taxon>
        <taxon>Ascomycota</taxon>
        <taxon>Pezizomycotina</taxon>
        <taxon>Sordariomycetes</taxon>
        <taxon>Hypocreomycetidae</taxon>
        <taxon>Glomerellales</taxon>
        <taxon>Glomerellaceae</taxon>
        <taxon>Colletotrichum</taxon>
        <taxon>Colletotrichum orchidearum species complex</taxon>
    </lineage>
</organism>
<protein>
    <submittedName>
        <fullName evidence="1">Uncharacterized protein</fullName>
    </submittedName>
</protein>
<proteinExistence type="predicted"/>
<evidence type="ECO:0000313" key="1">
    <source>
        <dbReference type="EMBL" id="KAF6838906.1"/>
    </source>
</evidence>
<evidence type="ECO:0000313" key="2">
    <source>
        <dbReference type="Proteomes" id="UP000654918"/>
    </source>
</evidence>
<keyword evidence="2" id="KW-1185">Reference proteome</keyword>
<accession>A0A8H6NND7</accession>
<comment type="caution">
    <text evidence="1">The sequence shown here is derived from an EMBL/GenBank/DDBJ whole genome shotgun (WGS) entry which is preliminary data.</text>
</comment>